<protein>
    <submittedName>
        <fullName evidence="1">Uncharacterized protein</fullName>
    </submittedName>
</protein>
<sequence>MTEEPIAQALARIELALDRAESAAREAGELAHRHARLKASVARSLHELDSLLEKTGK</sequence>
<comment type="caution">
    <text evidence="1">The sequence shown here is derived from an EMBL/GenBank/DDBJ whole genome shotgun (WGS) entry which is preliminary data.</text>
</comment>
<evidence type="ECO:0000313" key="1">
    <source>
        <dbReference type="EMBL" id="GGZ08837.1"/>
    </source>
</evidence>
<organism evidence="1 2">
    <name type="scientific">Novosphingobium colocasiae</name>
    <dbReference type="NCBI Taxonomy" id="1256513"/>
    <lineage>
        <taxon>Bacteria</taxon>
        <taxon>Pseudomonadati</taxon>
        <taxon>Pseudomonadota</taxon>
        <taxon>Alphaproteobacteria</taxon>
        <taxon>Sphingomonadales</taxon>
        <taxon>Sphingomonadaceae</taxon>
        <taxon>Novosphingobium</taxon>
    </lineage>
</organism>
<accession>A0A918UGL3</accession>
<keyword evidence="2" id="KW-1185">Reference proteome</keyword>
<reference evidence="1" key="1">
    <citation type="journal article" date="2014" name="Int. J. Syst. Evol. Microbiol.">
        <title>Complete genome sequence of Corynebacterium casei LMG S-19264T (=DSM 44701T), isolated from a smear-ripened cheese.</title>
        <authorList>
            <consortium name="US DOE Joint Genome Institute (JGI-PGF)"/>
            <person name="Walter F."/>
            <person name="Albersmeier A."/>
            <person name="Kalinowski J."/>
            <person name="Ruckert C."/>
        </authorList>
    </citation>
    <scope>NUCLEOTIDE SEQUENCE</scope>
    <source>
        <strain evidence="1">KCTC 32255</strain>
    </source>
</reference>
<dbReference type="AlphaFoldDB" id="A0A918UGL3"/>
<dbReference type="EMBL" id="BMZA01000009">
    <property type="protein sequence ID" value="GGZ08837.1"/>
    <property type="molecule type" value="Genomic_DNA"/>
</dbReference>
<dbReference type="RefSeq" id="WP_189621514.1">
    <property type="nucleotide sequence ID" value="NZ_BMZA01000009.1"/>
</dbReference>
<dbReference type="Proteomes" id="UP000648075">
    <property type="component" value="Unassembled WGS sequence"/>
</dbReference>
<evidence type="ECO:0000313" key="2">
    <source>
        <dbReference type="Proteomes" id="UP000648075"/>
    </source>
</evidence>
<proteinExistence type="predicted"/>
<reference evidence="1" key="2">
    <citation type="submission" date="2020-09" db="EMBL/GenBank/DDBJ databases">
        <authorList>
            <person name="Sun Q."/>
            <person name="Kim S."/>
        </authorList>
    </citation>
    <scope>NUCLEOTIDE SEQUENCE</scope>
    <source>
        <strain evidence="1">KCTC 32255</strain>
    </source>
</reference>
<name>A0A918UGL3_9SPHN</name>
<gene>
    <name evidence="1" type="ORF">GCM10011614_24680</name>
</gene>